<dbReference type="SMART" id="SM00338">
    <property type="entry name" value="BRLZ"/>
    <property type="match status" value="1"/>
</dbReference>
<keyword evidence="5" id="KW-0804">Transcription</keyword>
<keyword evidence="3" id="KW-0805">Transcription regulation</keyword>
<dbReference type="InterPro" id="IPR046347">
    <property type="entry name" value="bZIP_sf"/>
</dbReference>
<evidence type="ECO:0000256" key="3">
    <source>
        <dbReference type="ARBA" id="ARBA00023015"/>
    </source>
</evidence>
<evidence type="ECO:0000256" key="4">
    <source>
        <dbReference type="ARBA" id="ARBA00023125"/>
    </source>
</evidence>
<evidence type="ECO:0000259" key="9">
    <source>
        <dbReference type="PROSITE" id="PS50217"/>
    </source>
</evidence>
<feature type="non-terminal residue" evidence="10">
    <location>
        <position position="1"/>
    </location>
</feature>
<keyword evidence="7" id="KW-0175">Coiled coil</keyword>
<feature type="compositionally biased region" description="Low complexity" evidence="8">
    <location>
        <begin position="278"/>
        <end position="293"/>
    </location>
</feature>
<feature type="domain" description="BZIP" evidence="9">
    <location>
        <begin position="314"/>
        <end position="377"/>
    </location>
</feature>
<dbReference type="CDD" id="cd14813">
    <property type="entry name" value="bZIP_BmCbz-like"/>
    <property type="match status" value="1"/>
</dbReference>
<feature type="region of interest" description="Disordered" evidence="8">
    <location>
        <begin position="38"/>
        <end position="62"/>
    </location>
</feature>
<gene>
    <name evidence="10" type="ORF">PMAYCL1PPCAC_14394</name>
</gene>
<keyword evidence="4" id="KW-0238">DNA-binding</keyword>
<comment type="similarity">
    <text evidence="2">Belongs to the bZIP family.</text>
</comment>
<dbReference type="SUPFAM" id="SSF57959">
    <property type="entry name" value="Leucine zipper domain"/>
    <property type="match status" value="1"/>
</dbReference>
<evidence type="ECO:0000256" key="8">
    <source>
        <dbReference type="SAM" id="MobiDB-lite"/>
    </source>
</evidence>
<keyword evidence="6" id="KW-0539">Nucleus</keyword>
<dbReference type="InterPro" id="IPR004827">
    <property type="entry name" value="bZIP"/>
</dbReference>
<dbReference type="Proteomes" id="UP001328107">
    <property type="component" value="Unassembled WGS sequence"/>
</dbReference>
<name>A0AAN4ZQJ0_9BILA</name>
<evidence type="ECO:0000256" key="1">
    <source>
        <dbReference type="ARBA" id="ARBA00004123"/>
    </source>
</evidence>
<dbReference type="PANTHER" id="PTHR13044">
    <property type="entry name" value="ACTIVATING TRANSCRIPTION FACTOR ATF 4/5"/>
    <property type="match status" value="1"/>
</dbReference>
<evidence type="ECO:0000256" key="2">
    <source>
        <dbReference type="ARBA" id="ARBA00007163"/>
    </source>
</evidence>
<dbReference type="PROSITE" id="PS50217">
    <property type="entry name" value="BZIP"/>
    <property type="match status" value="1"/>
</dbReference>
<dbReference type="AlphaFoldDB" id="A0AAN4ZQJ0"/>
<dbReference type="PANTHER" id="PTHR13044:SF14">
    <property type="entry name" value="CRYPTOCEPHAL, ISOFORM A"/>
    <property type="match status" value="1"/>
</dbReference>
<proteinExistence type="inferred from homology"/>
<dbReference type="GO" id="GO:0005634">
    <property type="term" value="C:nucleus"/>
    <property type="evidence" value="ECO:0007669"/>
    <property type="project" value="UniProtKB-SubCell"/>
</dbReference>
<protein>
    <recommendedName>
        <fullName evidence="9">BZIP domain-containing protein</fullName>
    </recommendedName>
</protein>
<evidence type="ECO:0000256" key="5">
    <source>
        <dbReference type="ARBA" id="ARBA00023163"/>
    </source>
</evidence>
<evidence type="ECO:0000313" key="11">
    <source>
        <dbReference type="Proteomes" id="UP001328107"/>
    </source>
</evidence>
<evidence type="ECO:0000256" key="6">
    <source>
        <dbReference type="ARBA" id="ARBA00023242"/>
    </source>
</evidence>
<feature type="region of interest" description="Disordered" evidence="8">
    <location>
        <begin position="278"/>
        <end position="311"/>
    </location>
</feature>
<dbReference type="EMBL" id="BTRK01000003">
    <property type="protein sequence ID" value="GMR44199.1"/>
    <property type="molecule type" value="Genomic_DNA"/>
</dbReference>
<comment type="subcellular location">
    <subcellularLocation>
        <location evidence="1">Nucleus</location>
    </subcellularLocation>
</comment>
<keyword evidence="11" id="KW-1185">Reference proteome</keyword>
<feature type="coiled-coil region" evidence="7">
    <location>
        <begin position="332"/>
        <end position="366"/>
    </location>
</feature>
<evidence type="ECO:0000256" key="7">
    <source>
        <dbReference type="SAM" id="Coils"/>
    </source>
</evidence>
<accession>A0AAN4ZQJ0</accession>
<dbReference type="Gene3D" id="1.20.5.170">
    <property type="match status" value="1"/>
</dbReference>
<dbReference type="GO" id="GO:0001228">
    <property type="term" value="F:DNA-binding transcription activator activity, RNA polymerase II-specific"/>
    <property type="evidence" value="ECO:0007669"/>
    <property type="project" value="TreeGrafter"/>
</dbReference>
<dbReference type="Pfam" id="PF07716">
    <property type="entry name" value="bZIP_2"/>
    <property type="match status" value="1"/>
</dbReference>
<organism evidence="10 11">
    <name type="scientific">Pristionchus mayeri</name>
    <dbReference type="NCBI Taxonomy" id="1317129"/>
    <lineage>
        <taxon>Eukaryota</taxon>
        <taxon>Metazoa</taxon>
        <taxon>Ecdysozoa</taxon>
        <taxon>Nematoda</taxon>
        <taxon>Chromadorea</taxon>
        <taxon>Rhabditida</taxon>
        <taxon>Rhabditina</taxon>
        <taxon>Diplogasteromorpha</taxon>
        <taxon>Diplogasteroidea</taxon>
        <taxon>Neodiplogasteridae</taxon>
        <taxon>Pristionchus</taxon>
    </lineage>
</organism>
<dbReference type="GO" id="GO:0000977">
    <property type="term" value="F:RNA polymerase II transcription regulatory region sequence-specific DNA binding"/>
    <property type="evidence" value="ECO:0007669"/>
    <property type="project" value="TreeGrafter"/>
</dbReference>
<dbReference type="PROSITE" id="PS00036">
    <property type="entry name" value="BZIP_BASIC"/>
    <property type="match status" value="1"/>
</dbReference>
<comment type="caution">
    <text evidence="10">The sequence shown here is derived from an EMBL/GenBank/DDBJ whole genome shotgun (WGS) entry which is preliminary data.</text>
</comment>
<feature type="compositionally biased region" description="Low complexity" evidence="8">
    <location>
        <begin position="47"/>
        <end position="60"/>
    </location>
</feature>
<sequence length="380" mass="42250">VWPADTSLYDWSQQHSHWDGQPIPIDDVDHVFDPLDYSIPPTPHYPIPQQQQQQYPTPEQAQVSWSREEQTTMDRLIDEQIDALDEFEGFDLDELDNLLGVETAEATQRPPAEEDSLAEFFPMLGSSSTAALMPAQAAIAPSTFSISPPPSSLTPPMYHDMTSGAYDLAPSTSMYQSTTTTHTIGYHGAMECGAVGGPGGEWVRMGAPDGRIDRSPTFMDTGCDLNVYLNDWYDEPSTSRSSPDSLDDMQQYQQLQPPPLTSSLMATTSRRQTVRYAPYASPAASARRTPAPANKRAPVFRPEGFGTPALGENADEYRKRRDKNNVSSARSRAKKADLLKEMKAEAIQLERKNIELKAVLESLDKEVSYYKELMMTALSK</sequence>
<reference evidence="11" key="1">
    <citation type="submission" date="2022-10" db="EMBL/GenBank/DDBJ databases">
        <title>Genome assembly of Pristionchus species.</title>
        <authorList>
            <person name="Yoshida K."/>
            <person name="Sommer R.J."/>
        </authorList>
    </citation>
    <scope>NUCLEOTIDE SEQUENCE [LARGE SCALE GENOMIC DNA]</scope>
    <source>
        <strain evidence="11">RS5460</strain>
    </source>
</reference>
<evidence type="ECO:0000313" key="10">
    <source>
        <dbReference type="EMBL" id="GMR44199.1"/>
    </source>
</evidence>